<evidence type="ECO:0000313" key="3">
    <source>
        <dbReference type="Proteomes" id="UP000074108"/>
    </source>
</evidence>
<feature type="transmembrane region" description="Helical" evidence="1">
    <location>
        <begin position="201"/>
        <end position="225"/>
    </location>
</feature>
<feature type="transmembrane region" description="Helical" evidence="1">
    <location>
        <begin position="269"/>
        <end position="293"/>
    </location>
</feature>
<keyword evidence="3" id="KW-1185">Reference proteome</keyword>
<feature type="transmembrane region" description="Helical" evidence="1">
    <location>
        <begin position="376"/>
        <end position="393"/>
    </location>
</feature>
<feature type="transmembrane region" description="Helical" evidence="1">
    <location>
        <begin position="231"/>
        <end position="248"/>
    </location>
</feature>
<dbReference type="RefSeq" id="WP_059349960.1">
    <property type="nucleotide sequence ID" value="NZ_LDYG01000001.1"/>
</dbReference>
<feature type="transmembrane region" description="Helical" evidence="1">
    <location>
        <begin position="72"/>
        <end position="93"/>
    </location>
</feature>
<sequence length="458" mass="53165">MVFFSSEGNREFSYTYTITKMLTIPYICGIILYFIMVMVLLFFLLVEKRKDMMQEKKEEKAGMTMKQYTKSFSLFLFLDVALIGLNYLMHIMLSRLFQPTEYGVVGFYLALLSVMFIIGLTVQYSTSRYVVEKKAEPLGAFYFLQLYVKRILRGLIVLLFLLLWVVELDSILVTSLLFLTIFLSHIVLCHKRGYLQGEKRFLSFSVSLYIESAFKLFFIFCTIWWIREPNLILSAILAGQLLSEYWTSKPAIIQYTYGYHYPKFLKDNYGVFYQQLFFHLIPAIDMITIHILHPSLSGEYAIYQKYAQILLFLGTSSLTFLFPFFVNKPTLTSLSQKSVLLIATLSGAILLVYQWILPLSIPFLFGQQYGKGDSLLGVVAASYLLFIFSQTIVQSRIAQRHSGSTQLFFMGLLLYFMILIISHSSMRSIIIAHLGLNLYIFIALLIQQFRKERLYETV</sequence>
<feature type="transmembrane region" description="Helical" evidence="1">
    <location>
        <begin position="338"/>
        <end position="356"/>
    </location>
</feature>
<dbReference type="OrthoDB" id="1902605at2"/>
<accession>A0A147KCL0</accession>
<feature type="transmembrane region" description="Helical" evidence="1">
    <location>
        <begin position="147"/>
        <end position="165"/>
    </location>
</feature>
<reference evidence="2 3" key="1">
    <citation type="journal article" date="2016" name="Front. Microbiol.">
        <title>Microevolution Analysis of Bacillus coahuilensis Unveils Differences in Phosphorus Acquisition Strategies and Their Regulation.</title>
        <authorList>
            <person name="Gomez-Lunar Z."/>
            <person name="Hernandez-Gonzalez I."/>
            <person name="Rodriguez-Torres M.D."/>
            <person name="Souza V."/>
            <person name="Olmedo-Alvarez G."/>
        </authorList>
    </citation>
    <scope>NUCLEOTIDE SEQUENCE [LARGE SCALE GENOMIC DNA]</scope>
    <source>
        <strain evidence="3">p1.1.43</strain>
    </source>
</reference>
<dbReference type="AlphaFoldDB" id="A0A147KCL0"/>
<keyword evidence="1" id="KW-1133">Transmembrane helix</keyword>
<gene>
    <name evidence="2" type="ORF">Q75_00450</name>
</gene>
<dbReference type="PATRIC" id="fig|1150625.3.peg.93"/>
<protein>
    <recommendedName>
        <fullName evidence="4">Polysaccharide biosynthesis protein</fullName>
    </recommendedName>
</protein>
<dbReference type="STRING" id="1150625.Q75_00450"/>
<feature type="transmembrane region" description="Helical" evidence="1">
    <location>
        <begin position="171"/>
        <end position="189"/>
    </location>
</feature>
<name>A0A147KCL0_9BACI</name>
<feature type="transmembrane region" description="Helical" evidence="1">
    <location>
        <begin position="24"/>
        <end position="46"/>
    </location>
</feature>
<feature type="transmembrane region" description="Helical" evidence="1">
    <location>
        <begin position="105"/>
        <end position="126"/>
    </location>
</feature>
<feature type="transmembrane region" description="Helical" evidence="1">
    <location>
        <begin position="428"/>
        <end position="446"/>
    </location>
</feature>
<keyword evidence="1" id="KW-0472">Membrane</keyword>
<evidence type="ECO:0000256" key="1">
    <source>
        <dbReference type="SAM" id="Phobius"/>
    </source>
</evidence>
<feature type="transmembrane region" description="Helical" evidence="1">
    <location>
        <begin position="405"/>
        <end position="422"/>
    </location>
</feature>
<dbReference type="EMBL" id="LDYG01000001">
    <property type="protein sequence ID" value="KUP09427.1"/>
    <property type="molecule type" value="Genomic_DNA"/>
</dbReference>
<organism evidence="2 3">
    <name type="scientific">Bacillus coahuilensis p1.1.43</name>
    <dbReference type="NCBI Taxonomy" id="1150625"/>
    <lineage>
        <taxon>Bacteria</taxon>
        <taxon>Bacillati</taxon>
        <taxon>Bacillota</taxon>
        <taxon>Bacilli</taxon>
        <taxon>Bacillales</taxon>
        <taxon>Bacillaceae</taxon>
        <taxon>Bacillus</taxon>
    </lineage>
</organism>
<evidence type="ECO:0000313" key="2">
    <source>
        <dbReference type="EMBL" id="KUP09427.1"/>
    </source>
</evidence>
<comment type="caution">
    <text evidence="2">The sequence shown here is derived from an EMBL/GenBank/DDBJ whole genome shotgun (WGS) entry which is preliminary data.</text>
</comment>
<keyword evidence="1" id="KW-0812">Transmembrane</keyword>
<feature type="transmembrane region" description="Helical" evidence="1">
    <location>
        <begin position="305"/>
        <end position="326"/>
    </location>
</feature>
<evidence type="ECO:0008006" key="4">
    <source>
        <dbReference type="Google" id="ProtNLM"/>
    </source>
</evidence>
<proteinExistence type="predicted"/>
<dbReference type="Proteomes" id="UP000074108">
    <property type="component" value="Unassembled WGS sequence"/>
</dbReference>